<dbReference type="EMBL" id="LAZR01067420">
    <property type="protein sequence ID" value="KKK51618.1"/>
    <property type="molecule type" value="Genomic_DNA"/>
</dbReference>
<sequence length="75" mass="8451">TGAQRVKSTFKISRAGTFYFGGSLDELIVYDRDINSDEVATLYNSGAAWAIPDADYYSLPMDLEDIRPEKELVQR</sequence>
<dbReference type="AlphaFoldDB" id="A0A0F8W4W2"/>
<feature type="non-terminal residue" evidence="1">
    <location>
        <position position="1"/>
    </location>
</feature>
<organism evidence="1">
    <name type="scientific">marine sediment metagenome</name>
    <dbReference type="NCBI Taxonomy" id="412755"/>
    <lineage>
        <taxon>unclassified sequences</taxon>
        <taxon>metagenomes</taxon>
        <taxon>ecological metagenomes</taxon>
    </lineage>
</organism>
<comment type="caution">
    <text evidence="1">The sequence shown here is derived from an EMBL/GenBank/DDBJ whole genome shotgun (WGS) entry which is preliminary data.</text>
</comment>
<dbReference type="SUPFAM" id="SSF49899">
    <property type="entry name" value="Concanavalin A-like lectins/glucanases"/>
    <property type="match status" value="1"/>
</dbReference>
<gene>
    <name evidence="1" type="ORF">LCGC14_3113130</name>
</gene>
<protein>
    <recommendedName>
        <fullName evidence="2">LamG-like jellyroll fold domain-containing protein</fullName>
    </recommendedName>
</protein>
<proteinExistence type="predicted"/>
<name>A0A0F8W4W2_9ZZZZ</name>
<reference evidence="1" key="1">
    <citation type="journal article" date="2015" name="Nature">
        <title>Complex archaea that bridge the gap between prokaryotes and eukaryotes.</title>
        <authorList>
            <person name="Spang A."/>
            <person name="Saw J.H."/>
            <person name="Jorgensen S.L."/>
            <person name="Zaremba-Niedzwiedzka K."/>
            <person name="Martijn J."/>
            <person name="Lind A.E."/>
            <person name="van Eijk R."/>
            <person name="Schleper C."/>
            <person name="Guy L."/>
            <person name="Ettema T.J."/>
        </authorList>
    </citation>
    <scope>NUCLEOTIDE SEQUENCE</scope>
</reference>
<dbReference type="Gene3D" id="2.60.120.200">
    <property type="match status" value="1"/>
</dbReference>
<dbReference type="InterPro" id="IPR013320">
    <property type="entry name" value="ConA-like_dom_sf"/>
</dbReference>
<accession>A0A0F8W4W2</accession>
<evidence type="ECO:0000313" key="1">
    <source>
        <dbReference type="EMBL" id="KKK51618.1"/>
    </source>
</evidence>
<evidence type="ECO:0008006" key="2">
    <source>
        <dbReference type="Google" id="ProtNLM"/>
    </source>
</evidence>